<dbReference type="SUPFAM" id="SSF47336">
    <property type="entry name" value="ACP-like"/>
    <property type="match status" value="1"/>
</dbReference>
<keyword evidence="3" id="KW-1185">Reference proteome</keyword>
<dbReference type="PROSITE" id="PS50075">
    <property type="entry name" value="CARRIER"/>
    <property type="match status" value="1"/>
</dbReference>
<dbReference type="Pfam" id="PF00550">
    <property type="entry name" value="PP-binding"/>
    <property type="match status" value="1"/>
</dbReference>
<feature type="domain" description="Carrier" evidence="1">
    <location>
        <begin position="114"/>
        <end position="190"/>
    </location>
</feature>
<reference evidence="2 3" key="1">
    <citation type="journal article" date="2022" name="J. Am. Chem. Soc.">
        <title>Biosynthesis of Guanitoxin Enables Global Environmental Detection in Freshwater Cyanobacteria.</title>
        <authorList>
            <person name="Lima S.T."/>
            <person name="Fallon T.R."/>
            <person name="Cordoza J.L."/>
            <person name="Chekan J.R."/>
            <person name="Delbaje E."/>
            <person name="Hopiavuori A.R."/>
            <person name="Alvarenga D.O."/>
            <person name="Wood S.M."/>
            <person name="Luhavaya H."/>
            <person name="Baumgartner J.T."/>
            <person name="Dorr F.A."/>
            <person name="Etchegaray A."/>
            <person name="Pinto E."/>
            <person name="McKinnie S.M.K."/>
            <person name="Fiore M.F."/>
            <person name="Moore B.S."/>
        </authorList>
    </citation>
    <scope>NUCLEOTIDE SEQUENCE [LARGE SCALE GENOMIC DNA]</scope>
    <source>
        <strain evidence="2 3">ITEP-024</strain>
    </source>
</reference>
<organism evidence="2 3">
    <name type="scientific">Sphaerospermopsis torques-reginae ITEP-024</name>
    <dbReference type="NCBI Taxonomy" id="984208"/>
    <lineage>
        <taxon>Bacteria</taxon>
        <taxon>Bacillati</taxon>
        <taxon>Cyanobacteriota</taxon>
        <taxon>Cyanophyceae</taxon>
        <taxon>Nostocales</taxon>
        <taxon>Aphanizomenonaceae</taxon>
        <taxon>Sphaerospermopsis</taxon>
        <taxon>Sphaerospermopsis torques-reginae</taxon>
    </lineage>
</organism>
<dbReference type="InterPro" id="IPR009081">
    <property type="entry name" value="PP-bd_ACP"/>
</dbReference>
<dbReference type="RefSeq" id="WP_220610898.1">
    <property type="nucleotide sequence ID" value="NZ_CP080598.1"/>
</dbReference>
<evidence type="ECO:0000313" key="3">
    <source>
        <dbReference type="Proteomes" id="UP000826540"/>
    </source>
</evidence>
<accession>A0ABX8X3K0</accession>
<dbReference type="EMBL" id="CP080598">
    <property type="protein sequence ID" value="QYX33076.1"/>
    <property type="molecule type" value="Genomic_DNA"/>
</dbReference>
<protein>
    <recommendedName>
        <fullName evidence="1">Carrier domain-containing protein</fullName>
    </recommendedName>
</protein>
<evidence type="ECO:0000259" key="1">
    <source>
        <dbReference type="PROSITE" id="PS50075"/>
    </source>
</evidence>
<sequence>MKNSTNVENEFNKQELLELLTQLLKQRSGFYAKVILADLENLSQLKGSLTDLYSEEEPKINSNGNKKISNSQIHYTSQNVERQETINQVLQPDVFTHLEKQSLVNAQTLTQQTINVETILIDLVVQQTGYPSSSITLDLKLLDDLSLDSIKAGQLIAEVSKKCGVVGEIDAYSLANASLKDITEVIKSVISKGNNVSLRNNVSPTMTHSNSLATEPKIQNHIMDKLNQLSEAEIDSLLSVHFIDQ</sequence>
<dbReference type="Proteomes" id="UP000826540">
    <property type="component" value="Chromosome"/>
</dbReference>
<dbReference type="InterPro" id="IPR036736">
    <property type="entry name" value="ACP-like_sf"/>
</dbReference>
<evidence type="ECO:0000313" key="2">
    <source>
        <dbReference type="EMBL" id="QYX33076.1"/>
    </source>
</evidence>
<gene>
    <name evidence="2" type="ORF">K2F26_07015</name>
</gene>
<proteinExistence type="predicted"/>
<dbReference type="Gene3D" id="1.10.1200.10">
    <property type="entry name" value="ACP-like"/>
    <property type="match status" value="1"/>
</dbReference>
<name>A0ABX8X3K0_9CYAN</name>